<dbReference type="EMBL" id="JAPDFR010000002">
    <property type="protein sequence ID" value="KAK0389306.1"/>
    <property type="molecule type" value="Genomic_DNA"/>
</dbReference>
<protein>
    <recommendedName>
        <fullName evidence="9">DUF1772-domain-containing protein</fullName>
    </recommendedName>
</protein>
<feature type="transmembrane region" description="Helical" evidence="6">
    <location>
        <begin position="111"/>
        <end position="132"/>
    </location>
</feature>
<evidence type="ECO:0000256" key="4">
    <source>
        <dbReference type="ARBA" id="ARBA00023136"/>
    </source>
</evidence>
<dbReference type="InterPro" id="IPR013901">
    <property type="entry name" value="Anthrone_oxy"/>
</dbReference>
<evidence type="ECO:0000256" key="6">
    <source>
        <dbReference type="SAM" id="Phobius"/>
    </source>
</evidence>
<evidence type="ECO:0000256" key="3">
    <source>
        <dbReference type="ARBA" id="ARBA00022989"/>
    </source>
</evidence>
<dbReference type="AlphaFoldDB" id="A0AA39GLP7"/>
<dbReference type="PANTHER" id="PTHR35042">
    <property type="entry name" value="ANTHRONE OXYGENASE ENCC"/>
    <property type="match status" value="1"/>
</dbReference>
<comment type="subcellular location">
    <subcellularLocation>
        <location evidence="1">Membrane</location>
        <topology evidence="1">Multi-pass membrane protein</topology>
    </subcellularLocation>
</comment>
<organism evidence="7 8">
    <name type="scientific">Sarocladium strictum</name>
    <name type="common">Black bundle disease fungus</name>
    <name type="synonym">Acremonium strictum</name>
    <dbReference type="NCBI Taxonomy" id="5046"/>
    <lineage>
        <taxon>Eukaryota</taxon>
        <taxon>Fungi</taxon>
        <taxon>Dikarya</taxon>
        <taxon>Ascomycota</taxon>
        <taxon>Pezizomycotina</taxon>
        <taxon>Sordariomycetes</taxon>
        <taxon>Hypocreomycetidae</taxon>
        <taxon>Hypocreales</taxon>
        <taxon>Sarocladiaceae</taxon>
        <taxon>Sarocladium</taxon>
    </lineage>
</organism>
<evidence type="ECO:0000256" key="5">
    <source>
        <dbReference type="ARBA" id="ARBA00034313"/>
    </source>
</evidence>
<dbReference type="Proteomes" id="UP001175261">
    <property type="component" value="Unassembled WGS sequence"/>
</dbReference>
<evidence type="ECO:0000256" key="2">
    <source>
        <dbReference type="ARBA" id="ARBA00022692"/>
    </source>
</evidence>
<keyword evidence="4 6" id="KW-0472">Membrane</keyword>
<dbReference type="Pfam" id="PF08592">
    <property type="entry name" value="Anthrone_oxy"/>
    <property type="match status" value="1"/>
</dbReference>
<keyword evidence="8" id="KW-1185">Reference proteome</keyword>
<gene>
    <name evidence="7" type="ORF">NLU13_2881</name>
</gene>
<feature type="transmembrane region" description="Helical" evidence="6">
    <location>
        <begin position="171"/>
        <end position="192"/>
    </location>
</feature>
<feature type="transmembrane region" description="Helical" evidence="6">
    <location>
        <begin position="84"/>
        <end position="104"/>
    </location>
</feature>
<evidence type="ECO:0000313" key="8">
    <source>
        <dbReference type="Proteomes" id="UP001175261"/>
    </source>
</evidence>
<comment type="caution">
    <text evidence="7">The sequence shown here is derived from an EMBL/GenBank/DDBJ whole genome shotgun (WGS) entry which is preliminary data.</text>
</comment>
<reference evidence="7" key="1">
    <citation type="submission" date="2022-10" db="EMBL/GenBank/DDBJ databases">
        <title>Determination and structural analysis of whole genome sequence of Sarocladium strictum F4-1.</title>
        <authorList>
            <person name="Hu L."/>
            <person name="Jiang Y."/>
        </authorList>
    </citation>
    <scope>NUCLEOTIDE SEQUENCE</scope>
    <source>
        <strain evidence="7">F4-1</strain>
    </source>
</reference>
<keyword evidence="2 6" id="KW-0812">Transmembrane</keyword>
<keyword evidence="3 6" id="KW-1133">Transmembrane helix</keyword>
<sequence>MDSPTALKIASTVGIISTTTFWSMNLTINHLTFPTLLLGGLPKSSTSPASLSSRFFVPSTDESQVSKAFLNRQWQEMYWRGYSWGPLSGLLSAAAFMTAAYLADPESRQRYLYATASAAAVSVIPWTLAVMVPTNNELHRRGDAQRLAADKEQVEESVGDGRDIMDLIRTWLVYNNVRASLAVSATLAGVLASMQ</sequence>
<evidence type="ECO:0000256" key="1">
    <source>
        <dbReference type="ARBA" id="ARBA00004141"/>
    </source>
</evidence>
<dbReference type="PANTHER" id="PTHR35042:SF1">
    <property type="entry name" value="DUF1772-DOMAIN-CONTAINING PROTEIN"/>
    <property type="match status" value="1"/>
</dbReference>
<accession>A0AA39GLP7</accession>
<comment type="similarity">
    <text evidence="5">Belongs to the anthrone oxygenase family.</text>
</comment>
<proteinExistence type="inferred from homology"/>
<dbReference type="GO" id="GO:0016020">
    <property type="term" value="C:membrane"/>
    <property type="evidence" value="ECO:0007669"/>
    <property type="project" value="UniProtKB-SubCell"/>
</dbReference>
<evidence type="ECO:0008006" key="9">
    <source>
        <dbReference type="Google" id="ProtNLM"/>
    </source>
</evidence>
<name>A0AA39GLP7_SARSR</name>
<evidence type="ECO:0000313" key="7">
    <source>
        <dbReference type="EMBL" id="KAK0389306.1"/>
    </source>
</evidence>